<keyword evidence="2" id="KW-1185">Reference proteome</keyword>
<evidence type="ECO:0000313" key="2">
    <source>
        <dbReference type="Proteomes" id="UP001234297"/>
    </source>
</evidence>
<proteinExistence type="predicted"/>
<accession>A0ACC2KEF3</accession>
<protein>
    <submittedName>
        <fullName evidence="1">Uncharacterized protein</fullName>
    </submittedName>
</protein>
<organism evidence="1 2">
    <name type="scientific">Persea americana</name>
    <name type="common">Avocado</name>
    <dbReference type="NCBI Taxonomy" id="3435"/>
    <lineage>
        <taxon>Eukaryota</taxon>
        <taxon>Viridiplantae</taxon>
        <taxon>Streptophyta</taxon>
        <taxon>Embryophyta</taxon>
        <taxon>Tracheophyta</taxon>
        <taxon>Spermatophyta</taxon>
        <taxon>Magnoliopsida</taxon>
        <taxon>Magnoliidae</taxon>
        <taxon>Laurales</taxon>
        <taxon>Lauraceae</taxon>
        <taxon>Persea</taxon>
    </lineage>
</organism>
<evidence type="ECO:0000313" key="1">
    <source>
        <dbReference type="EMBL" id="KAJ8619481.1"/>
    </source>
</evidence>
<sequence>MRGIKFNSNKKKNCIVRIATLQVQVSQQSADDDDDEVLSVLVNDPATFNFGVIISNIVLNHEFVFVMP</sequence>
<comment type="caution">
    <text evidence="1">The sequence shown here is derived from an EMBL/GenBank/DDBJ whole genome shotgun (WGS) entry which is preliminary data.</text>
</comment>
<gene>
    <name evidence="1" type="ORF">MRB53_028010</name>
</gene>
<dbReference type="Proteomes" id="UP001234297">
    <property type="component" value="Chromosome 9"/>
</dbReference>
<dbReference type="EMBL" id="CM056817">
    <property type="protein sequence ID" value="KAJ8619481.1"/>
    <property type="molecule type" value="Genomic_DNA"/>
</dbReference>
<reference evidence="1 2" key="1">
    <citation type="journal article" date="2022" name="Hortic Res">
        <title>A haplotype resolved chromosomal level avocado genome allows analysis of novel avocado genes.</title>
        <authorList>
            <person name="Nath O."/>
            <person name="Fletcher S.J."/>
            <person name="Hayward A."/>
            <person name="Shaw L.M."/>
            <person name="Masouleh A.K."/>
            <person name="Furtado A."/>
            <person name="Henry R.J."/>
            <person name="Mitter N."/>
        </authorList>
    </citation>
    <scope>NUCLEOTIDE SEQUENCE [LARGE SCALE GENOMIC DNA]</scope>
    <source>
        <strain evidence="2">cv. Hass</strain>
    </source>
</reference>
<name>A0ACC2KEF3_PERAE</name>